<evidence type="ECO:0000256" key="4">
    <source>
        <dbReference type="ARBA" id="ARBA00022490"/>
    </source>
</evidence>
<evidence type="ECO:0000256" key="9">
    <source>
        <dbReference type="ARBA" id="ARBA00023159"/>
    </source>
</evidence>
<organism evidence="17 18">
    <name type="scientific">Leptotrombidium deliense</name>
    <dbReference type="NCBI Taxonomy" id="299467"/>
    <lineage>
        <taxon>Eukaryota</taxon>
        <taxon>Metazoa</taxon>
        <taxon>Ecdysozoa</taxon>
        <taxon>Arthropoda</taxon>
        <taxon>Chelicerata</taxon>
        <taxon>Arachnida</taxon>
        <taxon>Acari</taxon>
        <taxon>Acariformes</taxon>
        <taxon>Trombidiformes</taxon>
        <taxon>Prostigmata</taxon>
        <taxon>Anystina</taxon>
        <taxon>Parasitengona</taxon>
        <taxon>Trombiculoidea</taxon>
        <taxon>Trombiculidae</taxon>
        <taxon>Leptotrombidium</taxon>
    </lineage>
</organism>
<dbReference type="GO" id="GO:0000981">
    <property type="term" value="F:DNA-binding transcription factor activity, RNA polymerase II-specific"/>
    <property type="evidence" value="ECO:0007669"/>
    <property type="project" value="TreeGrafter"/>
</dbReference>
<evidence type="ECO:0000256" key="14">
    <source>
        <dbReference type="ARBA" id="ARBA00039893"/>
    </source>
</evidence>
<dbReference type="PROSITE" id="PS50039">
    <property type="entry name" value="FORK_HEAD_3"/>
    <property type="match status" value="1"/>
</dbReference>
<reference evidence="17 18" key="1">
    <citation type="journal article" date="2018" name="Gigascience">
        <title>Genomes of trombidid mites reveal novel predicted allergens and laterally-transferred genes associated with secondary metabolism.</title>
        <authorList>
            <person name="Dong X."/>
            <person name="Chaisiri K."/>
            <person name="Xia D."/>
            <person name="Armstrong S.D."/>
            <person name="Fang Y."/>
            <person name="Donnelly M.J."/>
            <person name="Kadowaki T."/>
            <person name="McGarry J.W."/>
            <person name="Darby A.C."/>
            <person name="Makepeace B.L."/>
        </authorList>
    </citation>
    <scope>NUCLEOTIDE SEQUENCE [LARGE SCALE GENOMIC DNA]</scope>
    <source>
        <strain evidence="17">UoL-UT</strain>
    </source>
</reference>
<evidence type="ECO:0000313" key="18">
    <source>
        <dbReference type="Proteomes" id="UP000288716"/>
    </source>
</evidence>
<dbReference type="InterPro" id="IPR030456">
    <property type="entry name" value="TF_fork_head_CS_2"/>
</dbReference>
<dbReference type="PROSITE" id="PS00658">
    <property type="entry name" value="FORK_HEAD_2"/>
    <property type="match status" value="1"/>
</dbReference>
<keyword evidence="9" id="KW-0010">Activator</keyword>
<gene>
    <name evidence="17" type="ORF">B4U80_00750</name>
</gene>
<keyword evidence="12" id="KW-0131">Cell cycle</keyword>
<dbReference type="PANTHER" id="PTHR45767:SF2">
    <property type="entry name" value="FORKHEAD BOX PROTEIN O"/>
    <property type="match status" value="1"/>
</dbReference>
<evidence type="ECO:0000256" key="8">
    <source>
        <dbReference type="ARBA" id="ARBA00023125"/>
    </source>
</evidence>
<dbReference type="SMART" id="SM00339">
    <property type="entry name" value="FH"/>
    <property type="match status" value="1"/>
</dbReference>
<feature type="DNA-binding region" description="Fork-head" evidence="15">
    <location>
        <begin position="125"/>
        <end position="218"/>
    </location>
</feature>
<accession>A0A443SDA8</accession>
<comment type="subunit">
    <text evidence="13">Interacts with melt.</text>
</comment>
<keyword evidence="3" id="KW-0217">Developmental protein</keyword>
<keyword evidence="4" id="KW-0963">Cytoplasm</keyword>
<proteinExistence type="predicted"/>
<dbReference type="VEuPathDB" id="VectorBase:LDEU006536"/>
<evidence type="ECO:0000256" key="12">
    <source>
        <dbReference type="ARBA" id="ARBA00023306"/>
    </source>
</evidence>
<keyword evidence="18" id="KW-1185">Reference proteome</keyword>
<evidence type="ECO:0000256" key="2">
    <source>
        <dbReference type="ARBA" id="ARBA00004496"/>
    </source>
</evidence>
<evidence type="ECO:0000256" key="1">
    <source>
        <dbReference type="ARBA" id="ARBA00004123"/>
    </source>
</evidence>
<evidence type="ECO:0000256" key="15">
    <source>
        <dbReference type="PROSITE-ProRule" id="PRU00089"/>
    </source>
</evidence>
<dbReference type="GO" id="GO:0005737">
    <property type="term" value="C:cytoplasm"/>
    <property type="evidence" value="ECO:0007669"/>
    <property type="project" value="UniProtKB-SubCell"/>
</dbReference>
<dbReference type="Proteomes" id="UP000288716">
    <property type="component" value="Unassembled WGS sequence"/>
</dbReference>
<dbReference type="OrthoDB" id="5954824at2759"/>
<dbReference type="EMBL" id="NCKV01003640">
    <property type="protein sequence ID" value="RWS25504.1"/>
    <property type="molecule type" value="Genomic_DNA"/>
</dbReference>
<keyword evidence="8 15" id="KW-0238">DNA-binding</keyword>
<keyword evidence="7" id="KW-0805">Transcription regulation</keyword>
<evidence type="ECO:0000256" key="10">
    <source>
        <dbReference type="ARBA" id="ARBA00023163"/>
    </source>
</evidence>
<evidence type="ECO:0000256" key="5">
    <source>
        <dbReference type="ARBA" id="ARBA00022553"/>
    </source>
</evidence>
<feature type="domain" description="Fork-head" evidence="16">
    <location>
        <begin position="125"/>
        <end position="218"/>
    </location>
</feature>
<evidence type="ECO:0000256" key="7">
    <source>
        <dbReference type="ARBA" id="ARBA00023015"/>
    </source>
</evidence>
<evidence type="ECO:0000256" key="6">
    <source>
        <dbReference type="ARBA" id="ARBA00022604"/>
    </source>
</evidence>
<keyword evidence="10" id="KW-0804">Transcription</keyword>
<evidence type="ECO:0000256" key="13">
    <source>
        <dbReference type="ARBA" id="ARBA00038846"/>
    </source>
</evidence>
<keyword evidence="5" id="KW-0597">Phosphoprotein</keyword>
<dbReference type="SUPFAM" id="SSF46785">
    <property type="entry name" value="Winged helix' DNA-binding domain"/>
    <property type="match status" value="1"/>
</dbReference>
<dbReference type="Gene3D" id="1.10.10.10">
    <property type="entry name" value="Winged helix-like DNA-binding domain superfamily/Winged helix DNA-binding domain"/>
    <property type="match status" value="1"/>
</dbReference>
<dbReference type="PANTHER" id="PTHR45767">
    <property type="entry name" value="FORKHEAD BOX PROTEIN O"/>
    <property type="match status" value="1"/>
</dbReference>
<keyword evidence="11 15" id="KW-0539">Nucleus</keyword>
<evidence type="ECO:0000259" key="16">
    <source>
        <dbReference type="PROSITE" id="PS50039"/>
    </source>
</evidence>
<dbReference type="InterPro" id="IPR001766">
    <property type="entry name" value="Fork_head_dom"/>
</dbReference>
<comment type="caution">
    <text evidence="17">The sequence shown here is derived from an EMBL/GenBank/DDBJ whole genome shotgun (WGS) entry which is preliminary data.</text>
</comment>
<dbReference type="AlphaFoldDB" id="A0A443SDA8"/>
<dbReference type="GO" id="GO:0005634">
    <property type="term" value="C:nucleus"/>
    <property type="evidence" value="ECO:0007669"/>
    <property type="project" value="UniProtKB-SubCell"/>
</dbReference>
<evidence type="ECO:0000313" key="17">
    <source>
        <dbReference type="EMBL" id="RWS25504.1"/>
    </source>
</evidence>
<keyword evidence="6" id="KW-0341">Growth regulation</keyword>
<dbReference type="InterPro" id="IPR036388">
    <property type="entry name" value="WH-like_DNA-bd_sf"/>
</dbReference>
<sequence length="228" mass="26094">MYSYYEQDASEYTNYANNYERQSNYYTSSNAEPEDKAERTCPTVCTNADCYFCSNNESVPMIMQPKITEAATAPRQRETGKIEINESKTVNRDLTVIKYFSGNNADSTSSGFTEKRKKGSRCNKWGNKSYADLITEAILSSPKQRLMLQQIYEWIVANVPYFRDKGDTNSSIGWKNSIRHNLSLHKKFIKITANGSEKCSLWAINPSFEPKEFKRSIKVVRPTVSVAF</sequence>
<evidence type="ECO:0000256" key="3">
    <source>
        <dbReference type="ARBA" id="ARBA00022473"/>
    </source>
</evidence>
<protein>
    <recommendedName>
        <fullName evidence="14">Forkhead box protein O</fullName>
    </recommendedName>
</protein>
<dbReference type="STRING" id="299467.A0A443SDA8"/>
<dbReference type="PRINTS" id="PR00053">
    <property type="entry name" value="FORKHEAD"/>
</dbReference>
<dbReference type="Pfam" id="PF00250">
    <property type="entry name" value="Forkhead"/>
    <property type="match status" value="1"/>
</dbReference>
<dbReference type="InterPro" id="IPR036390">
    <property type="entry name" value="WH_DNA-bd_sf"/>
</dbReference>
<evidence type="ECO:0000256" key="11">
    <source>
        <dbReference type="ARBA" id="ARBA00023242"/>
    </source>
</evidence>
<dbReference type="GO" id="GO:0000978">
    <property type="term" value="F:RNA polymerase II cis-regulatory region sequence-specific DNA binding"/>
    <property type="evidence" value="ECO:0007669"/>
    <property type="project" value="TreeGrafter"/>
</dbReference>
<comment type="subcellular location">
    <subcellularLocation>
        <location evidence="2">Cytoplasm</location>
    </subcellularLocation>
    <subcellularLocation>
        <location evidence="1 15">Nucleus</location>
    </subcellularLocation>
</comment>
<name>A0A443SDA8_9ACAR</name>
<dbReference type="CDD" id="cd20032">
    <property type="entry name" value="FH_FOXO"/>
    <property type="match status" value="1"/>
</dbReference>